<accession>A0A5J5FUC2</accession>
<feature type="transmembrane region" description="Helical" evidence="2">
    <location>
        <begin position="138"/>
        <end position="161"/>
    </location>
</feature>
<feature type="domain" description="VTT" evidence="3">
    <location>
        <begin position="32"/>
        <end position="158"/>
    </location>
</feature>
<evidence type="ECO:0000259" key="3">
    <source>
        <dbReference type="Pfam" id="PF09335"/>
    </source>
</evidence>
<dbReference type="AlphaFoldDB" id="A0A5J5FUC2"/>
<feature type="transmembrane region" description="Helical" evidence="2">
    <location>
        <begin position="12"/>
        <end position="32"/>
    </location>
</feature>
<dbReference type="OrthoDB" id="9782291at2"/>
<name>A0A5J5FUC2_9BACL</name>
<evidence type="ECO:0000256" key="2">
    <source>
        <dbReference type="SAM" id="Phobius"/>
    </source>
</evidence>
<dbReference type="GO" id="GO:0005886">
    <property type="term" value="C:plasma membrane"/>
    <property type="evidence" value="ECO:0007669"/>
    <property type="project" value="TreeGrafter"/>
</dbReference>
<dbReference type="InterPro" id="IPR051311">
    <property type="entry name" value="DedA_domain"/>
</dbReference>
<dbReference type="PANTHER" id="PTHR42709">
    <property type="entry name" value="ALKALINE PHOSPHATASE LIKE PROTEIN"/>
    <property type="match status" value="1"/>
</dbReference>
<keyword evidence="2" id="KW-0812">Transmembrane</keyword>
<evidence type="ECO:0000313" key="5">
    <source>
        <dbReference type="Proteomes" id="UP000367750"/>
    </source>
</evidence>
<dbReference type="Proteomes" id="UP000367750">
    <property type="component" value="Unassembled WGS sequence"/>
</dbReference>
<evidence type="ECO:0000256" key="1">
    <source>
        <dbReference type="ARBA" id="ARBA00010792"/>
    </source>
</evidence>
<dbReference type="InterPro" id="IPR032816">
    <property type="entry name" value="VTT_dom"/>
</dbReference>
<feature type="transmembrane region" description="Helical" evidence="2">
    <location>
        <begin position="52"/>
        <end position="74"/>
    </location>
</feature>
<proteinExistence type="inferred from homology"/>
<sequence>MEMLKWIQEMFAEYGYSVLFFGLLLEFVAFPFPGETTMAFAGYLSYMGRLDFPLLILIALAGTTIGMTLTYVLGLKAGMPFIQRYGRWFFFSPSKLERTQRWFERYGSFLVFVGYFVPGVRHFTGYFSGLIALPFRKFALYAYSGALLWVVLFLGVGRVFGPQWTSVFHLLETYAVWIVLAIVLPAALFLLWRKRRSVALLISRPKALALLKPKVKVKKTSRKR</sequence>
<gene>
    <name evidence="4" type="ORF">F4V43_17725</name>
</gene>
<reference evidence="4 5" key="1">
    <citation type="submission" date="2019-09" db="EMBL/GenBank/DDBJ databases">
        <title>Bacillus ochoae sp. nov., Paenibacillus whitsoniae sp. nov., Paenibacillus spiritus sp. nov. Isolated from the Mars Exploration Rover during spacecraft assembly.</title>
        <authorList>
            <person name="Seuylemezian A."/>
            <person name="Vaishampayan P."/>
        </authorList>
    </citation>
    <scope>NUCLEOTIDE SEQUENCE [LARGE SCALE GENOMIC DNA]</scope>
    <source>
        <strain evidence="4 5">MER_111</strain>
    </source>
</reference>
<comment type="similarity">
    <text evidence="1">Belongs to the DedA family.</text>
</comment>
<feature type="transmembrane region" description="Helical" evidence="2">
    <location>
        <begin position="173"/>
        <end position="192"/>
    </location>
</feature>
<keyword evidence="2" id="KW-0472">Membrane</keyword>
<dbReference type="Pfam" id="PF09335">
    <property type="entry name" value="VTT_dom"/>
    <property type="match status" value="1"/>
</dbReference>
<comment type="caution">
    <text evidence="4">The sequence shown here is derived from an EMBL/GenBank/DDBJ whole genome shotgun (WGS) entry which is preliminary data.</text>
</comment>
<evidence type="ECO:0000313" key="4">
    <source>
        <dbReference type="EMBL" id="KAA8997135.1"/>
    </source>
</evidence>
<dbReference type="EMBL" id="VYKK01000030">
    <property type="protein sequence ID" value="KAA8997135.1"/>
    <property type="molecule type" value="Genomic_DNA"/>
</dbReference>
<protein>
    <submittedName>
        <fullName evidence="4">DedA family protein</fullName>
    </submittedName>
</protein>
<dbReference type="RefSeq" id="WP_150459600.1">
    <property type="nucleotide sequence ID" value="NZ_VYKK01000030.1"/>
</dbReference>
<dbReference type="PANTHER" id="PTHR42709:SF9">
    <property type="entry name" value="ALKALINE PHOSPHATASE LIKE PROTEIN"/>
    <property type="match status" value="1"/>
</dbReference>
<keyword evidence="5" id="KW-1185">Reference proteome</keyword>
<organism evidence="4 5">
    <name type="scientific">Paenibacillus spiritus</name>
    <dbReference type="NCBI Taxonomy" id="2496557"/>
    <lineage>
        <taxon>Bacteria</taxon>
        <taxon>Bacillati</taxon>
        <taxon>Bacillota</taxon>
        <taxon>Bacilli</taxon>
        <taxon>Bacillales</taxon>
        <taxon>Paenibacillaceae</taxon>
        <taxon>Paenibacillus</taxon>
    </lineage>
</organism>
<keyword evidence="2" id="KW-1133">Transmembrane helix</keyword>